<name>A0A1U7JII9_9HYPH</name>
<dbReference type="Proteomes" id="UP000185783">
    <property type="component" value="Unassembled WGS sequence"/>
</dbReference>
<evidence type="ECO:0000256" key="3">
    <source>
        <dbReference type="ARBA" id="ARBA00022777"/>
    </source>
</evidence>
<dbReference type="InterPro" id="IPR043129">
    <property type="entry name" value="ATPase_NBD"/>
</dbReference>
<keyword evidence="7" id="KW-1185">Reference proteome</keyword>
<dbReference type="NCBIfam" id="TIGR01315">
    <property type="entry name" value="5C_CHO_kinase"/>
    <property type="match status" value="1"/>
</dbReference>
<dbReference type="InterPro" id="IPR006003">
    <property type="entry name" value="FGGY_RbtK-like"/>
</dbReference>
<evidence type="ECO:0000313" key="7">
    <source>
        <dbReference type="Proteomes" id="UP000185783"/>
    </source>
</evidence>
<evidence type="ECO:0000256" key="1">
    <source>
        <dbReference type="ARBA" id="ARBA00009156"/>
    </source>
</evidence>
<proteinExistence type="inferred from homology"/>
<dbReference type="PIRSF" id="PIRSF000538">
    <property type="entry name" value="GlpK"/>
    <property type="match status" value="1"/>
</dbReference>
<dbReference type="InterPro" id="IPR018485">
    <property type="entry name" value="FGGY_C"/>
</dbReference>
<protein>
    <recommendedName>
        <fullName evidence="8">Ribulokinase</fullName>
    </recommendedName>
</protein>
<keyword evidence="2" id="KW-0808">Transferase</keyword>
<dbReference type="Pfam" id="PF02782">
    <property type="entry name" value="FGGY_C"/>
    <property type="match status" value="1"/>
</dbReference>
<organism evidence="6 7">
    <name type="scientific">Pseudovibrio exalbescens</name>
    <dbReference type="NCBI Taxonomy" id="197461"/>
    <lineage>
        <taxon>Bacteria</taxon>
        <taxon>Pseudomonadati</taxon>
        <taxon>Pseudomonadota</taxon>
        <taxon>Alphaproteobacteria</taxon>
        <taxon>Hyphomicrobiales</taxon>
        <taxon>Stappiaceae</taxon>
        <taxon>Pseudovibrio</taxon>
    </lineage>
</organism>
<dbReference type="EMBL" id="LVVZ01000014">
    <property type="protein sequence ID" value="OKL44515.1"/>
    <property type="molecule type" value="Genomic_DNA"/>
</dbReference>
<reference evidence="6 7" key="1">
    <citation type="submission" date="2016-03" db="EMBL/GenBank/DDBJ databases">
        <title>Genome sequence of Nesiotobacter sp. nov., a moderately halophilic alphaproteobacterium isolated from the Yellow Sea, China.</title>
        <authorList>
            <person name="Zhang G."/>
            <person name="Zhang R."/>
        </authorList>
    </citation>
    <scope>NUCLEOTIDE SEQUENCE [LARGE SCALE GENOMIC DNA]</scope>
    <source>
        <strain evidence="6 7">WB1-6</strain>
    </source>
</reference>
<dbReference type="SUPFAM" id="SSF53067">
    <property type="entry name" value="Actin-like ATPase domain"/>
    <property type="match status" value="2"/>
</dbReference>
<dbReference type="GO" id="GO:0019150">
    <property type="term" value="F:D-ribulokinase activity"/>
    <property type="evidence" value="ECO:0007669"/>
    <property type="project" value="TreeGrafter"/>
</dbReference>
<dbReference type="AlphaFoldDB" id="A0A1U7JII9"/>
<dbReference type="InterPro" id="IPR000577">
    <property type="entry name" value="Carb_kinase_FGGY"/>
</dbReference>
<evidence type="ECO:0000256" key="2">
    <source>
        <dbReference type="ARBA" id="ARBA00022679"/>
    </source>
</evidence>
<dbReference type="Pfam" id="PF00370">
    <property type="entry name" value="FGGY_N"/>
    <property type="match status" value="1"/>
</dbReference>
<dbReference type="InterPro" id="IPR018484">
    <property type="entry name" value="FGGY_N"/>
</dbReference>
<evidence type="ECO:0008006" key="8">
    <source>
        <dbReference type="Google" id="ProtNLM"/>
    </source>
</evidence>
<evidence type="ECO:0000259" key="5">
    <source>
        <dbReference type="Pfam" id="PF02782"/>
    </source>
</evidence>
<dbReference type="Gene3D" id="1.20.58.2240">
    <property type="match status" value="1"/>
</dbReference>
<evidence type="ECO:0000259" key="4">
    <source>
        <dbReference type="Pfam" id="PF00370"/>
    </source>
</evidence>
<comment type="similarity">
    <text evidence="1">Belongs to the FGGY kinase family.</text>
</comment>
<dbReference type="GO" id="GO:0005737">
    <property type="term" value="C:cytoplasm"/>
    <property type="evidence" value="ECO:0007669"/>
    <property type="project" value="TreeGrafter"/>
</dbReference>
<dbReference type="PANTHER" id="PTHR43435:SF4">
    <property type="entry name" value="FGGY CARBOHYDRATE KINASE DOMAIN-CONTAINING PROTEIN"/>
    <property type="match status" value="1"/>
</dbReference>
<dbReference type="Gene3D" id="3.30.420.40">
    <property type="match status" value="1"/>
</dbReference>
<feature type="domain" description="Carbohydrate kinase FGGY C-terminal" evidence="5">
    <location>
        <begin position="273"/>
        <end position="469"/>
    </location>
</feature>
<dbReference type="CDD" id="cd07782">
    <property type="entry name" value="ASKHA_NBD_FGGY_D-RBK"/>
    <property type="match status" value="1"/>
</dbReference>
<comment type="caution">
    <text evidence="6">The sequence shown here is derived from an EMBL/GenBank/DDBJ whole genome shotgun (WGS) entry which is preliminary data.</text>
</comment>
<sequence>MSMTYVIGVDVGTGSARAGLFDHTGVMHGTAQHAIKIAHPQSEWAEQSSTDIWRAVCASVKAVMHETGVEPARVKGISFSATCSLVLLDNAGAPLCLSNGEDLWDIIVWMDHRATAEADEVTQSQSSVLNNLGGRMSPEMQIPKLMWLKRHRPDLWERLGYAGDLADFLTYKCSGSIERSVCTLGCKWTFDPDANAWNTAFLADMGLEDLLAKGQLPDTARPVGTPLGALTDAAAADLGLTTDCEVAVGLIDAHSGALGTLGLHAEDAPEKRMALIAGTSNCHIALSPARNEVPGVWGPYFGAVTPGMWANEGGQSLTGALLDHVIGLFSGDPKAPENSHGALAETLLDRMTSDPDIAGRVHVMPDLLGNRSPFADADMRGAILGLTLEEPRETFLKVYWAAAASIAYGTKLIIDRMNDHGYAINTLHLSGGHKKSELLVGLYADATGCDVVISQAEEPVLLGAAIAALAPLNGELGVSGAISKIRVACDVRTPDPVRAAMHARRYDTFKALYKA</sequence>
<keyword evidence="3" id="KW-0418">Kinase</keyword>
<dbReference type="PANTHER" id="PTHR43435">
    <property type="entry name" value="RIBULOKINASE"/>
    <property type="match status" value="1"/>
</dbReference>
<gene>
    <name evidence="6" type="ORF">A3843_09015</name>
</gene>
<dbReference type="GO" id="GO:0019321">
    <property type="term" value="P:pentose metabolic process"/>
    <property type="evidence" value="ECO:0007669"/>
    <property type="project" value="TreeGrafter"/>
</dbReference>
<feature type="domain" description="Carbohydrate kinase FGGY N-terminal" evidence="4">
    <location>
        <begin position="5"/>
        <end position="259"/>
    </location>
</feature>
<accession>A0A1U7JII9</accession>
<dbReference type="STRING" id="197461.A3843_09015"/>
<evidence type="ECO:0000313" key="6">
    <source>
        <dbReference type="EMBL" id="OKL44515.1"/>
    </source>
</evidence>